<proteinExistence type="inferred from homology"/>
<reference evidence="7 8" key="1">
    <citation type="submission" date="2018-06" db="EMBL/GenBank/DDBJ databases">
        <title>The Genome of Cuscuta australis (Dodder) Provides Insight into the Evolution of Plant Parasitism.</title>
        <authorList>
            <person name="Liu H."/>
        </authorList>
    </citation>
    <scope>NUCLEOTIDE SEQUENCE [LARGE SCALE GENOMIC DNA]</scope>
    <source>
        <strain evidence="8">cv. Yunnan</strain>
        <tissue evidence="7">Vines</tissue>
    </source>
</reference>
<dbReference type="AlphaFoldDB" id="A0A328E6D0"/>
<evidence type="ECO:0000256" key="1">
    <source>
        <dbReference type="ARBA" id="ARBA00006763"/>
    </source>
</evidence>
<name>A0A328E6D0_9ASTE</name>
<evidence type="ECO:0000256" key="2">
    <source>
        <dbReference type="ARBA" id="ARBA00012205"/>
    </source>
</evidence>
<dbReference type="GO" id="GO:0016799">
    <property type="term" value="F:hydrolase activity, hydrolyzing N-glycosyl compounds"/>
    <property type="evidence" value="ECO:0007669"/>
    <property type="project" value="TreeGrafter"/>
</dbReference>
<comment type="catalytic activity">
    <reaction evidence="6">
        <text>9-ribosyl-trans-zeatin 5'-phosphate + H2O = trans-zeatin + D-ribose 5-phosphate</text>
        <dbReference type="Rhea" id="RHEA:48564"/>
        <dbReference type="ChEBI" id="CHEBI:15377"/>
        <dbReference type="ChEBI" id="CHEBI:16522"/>
        <dbReference type="ChEBI" id="CHEBI:78346"/>
        <dbReference type="ChEBI" id="CHEBI:87947"/>
        <dbReference type="EC" id="3.2.2.n1"/>
    </reaction>
</comment>
<dbReference type="InterPro" id="IPR031100">
    <property type="entry name" value="LOG_fam"/>
</dbReference>
<evidence type="ECO:0000256" key="4">
    <source>
        <dbReference type="ARBA" id="ARBA00024884"/>
    </source>
</evidence>
<keyword evidence="8" id="KW-1185">Reference proteome</keyword>
<evidence type="ECO:0000313" key="8">
    <source>
        <dbReference type="Proteomes" id="UP000249390"/>
    </source>
</evidence>
<dbReference type="EMBL" id="NQVE01000018">
    <property type="protein sequence ID" value="RAL53574.1"/>
    <property type="molecule type" value="Genomic_DNA"/>
</dbReference>
<dbReference type="GO" id="GO:0005829">
    <property type="term" value="C:cytosol"/>
    <property type="evidence" value="ECO:0007669"/>
    <property type="project" value="TreeGrafter"/>
</dbReference>
<gene>
    <name evidence="7" type="ORF">DM860_012189</name>
</gene>
<dbReference type="GO" id="GO:0009691">
    <property type="term" value="P:cytokinin biosynthetic process"/>
    <property type="evidence" value="ECO:0007669"/>
    <property type="project" value="UniProtKB-KW"/>
</dbReference>
<dbReference type="PANTHER" id="PTHR31223:SF70">
    <property type="entry name" value="LOG FAMILY PROTEIN YJL055W"/>
    <property type="match status" value="1"/>
</dbReference>
<dbReference type="EC" id="3.2.2.n1" evidence="2"/>
<accession>A0A328E6D0</accession>
<comment type="catalytic activity">
    <reaction evidence="5">
        <text>N(6)-(dimethylallyl)adenosine 5'-phosphate + H2O = N(6)-dimethylallyladenine + D-ribose 5-phosphate</text>
        <dbReference type="Rhea" id="RHEA:48560"/>
        <dbReference type="ChEBI" id="CHEBI:15377"/>
        <dbReference type="ChEBI" id="CHEBI:17660"/>
        <dbReference type="ChEBI" id="CHEBI:57526"/>
        <dbReference type="ChEBI" id="CHEBI:78346"/>
        <dbReference type="EC" id="3.2.2.n1"/>
    </reaction>
</comment>
<dbReference type="Pfam" id="PF03641">
    <property type="entry name" value="Lysine_decarbox"/>
    <property type="match status" value="1"/>
</dbReference>
<comment type="similarity">
    <text evidence="1">Belongs to the LOG family.</text>
</comment>
<dbReference type="Gene3D" id="3.40.50.450">
    <property type="match status" value="1"/>
</dbReference>
<organism evidence="7 8">
    <name type="scientific">Cuscuta australis</name>
    <dbReference type="NCBI Taxonomy" id="267555"/>
    <lineage>
        <taxon>Eukaryota</taxon>
        <taxon>Viridiplantae</taxon>
        <taxon>Streptophyta</taxon>
        <taxon>Embryophyta</taxon>
        <taxon>Tracheophyta</taxon>
        <taxon>Spermatophyta</taxon>
        <taxon>Magnoliopsida</taxon>
        <taxon>eudicotyledons</taxon>
        <taxon>Gunneridae</taxon>
        <taxon>Pentapetalae</taxon>
        <taxon>asterids</taxon>
        <taxon>lamiids</taxon>
        <taxon>Solanales</taxon>
        <taxon>Convolvulaceae</taxon>
        <taxon>Cuscuteae</taxon>
        <taxon>Cuscuta</taxon>
        <taxon>Cuscuta subgen. Grammica</taxon>
        <taxon>Cuscuta sect. Cleistogrammica</taxon>
    </lineage>
</organism>
<dbReference type="Proteomes" id="UP000249390">
    <property type="component" value="Unassembled WGS sequence"/>
</dbReference>
<evidence type="ECO:0000256" key="6">
    <source>
        <dbReference type="ARBA" id="ARBA00049153"/>
    </source>
</evidence>
<dbReference type="SUPFAM" id="SSF102405">
    <property type="entry name" value="MCP/YpsA-like"/>
    <property type="match status" value="1"/>
</dbReference>
<evidence type="ECO:0000256" key="5">
    <source>
        <dbReference type="ARBA" id="ARBA00047718"/>
    </source>
</evidence>
<comment type="function">
    <text evidence="4">Cytokinin-activating enzyme working in the direct activation pathway. Phosphoribohydrolase that converts inactive cytokinin nucleotides to the biologically active free-base forms.</text>
</comment>
<sequence>MEGTSRTFPYTIKFVGLLGSHALGRNPKFMATTLDLGRELVRQKIRLTYGGGNVGLQGAVASTVYTNGGIVRGFIPGYIPEYTVSSNYYMYFKMNLVEAFIILPGGIDTMEGLFTLISWSSEGLHSKPIALLNIDGYFKNLIKSLDDDAVRQNFMASIQRKHFISSFFIDELLLMNF</sequence>
<protein>
    <recommendedName>
        <fullName evidence="2">cytokinin riboside 5'-monophosphate phosphoribohydrolase</fullName>
        <ecNumber evidence="2">3.2.2.n1</ecNumber>
    </recommendedName>
</protein>
<keyword evidence="3" id="KW-0203">Cytokinin biosynthesis</keyword>
<evidence type="ECO:0000256" key="3">
    <source>
        <dbReference type="ARBA" id="ARBA00022712"/>
    </source>
</evidence>
<comment type="caution">
    <text evidence="7">The sequence shown here is derived from an EMBL/GenBank/DDBJ whole genome shotgun (WGS) entry which is preliminary data.</text>
</comment>
<dbReference type="PANTHER" id="PTHR31223">
    <property type="entry name" value="LOG FAMILY PROTEIN YJL055W"/>
    <property type="match status" value="1"/>
</dbReference>
<evidence type="ECO:0000313" key="7">
    <source>
        <dbReference type="EMBL" id="RAL53574.1"/>
    </source>
</evidence>